<organism evidence="2">
    <name type="scientific">Mesocestoides corti</name>
    <name type="common">Flatworm</name>
    <dbReference type="NCBI Taxonomy" id="53468"/>
    <lineage>
        <taxon>Eukaryota</taxon>
        <taxon>Metazoa</taxon>
        <taxon>Spiralia</taxon>
        <taxon>Lophotrochozoa</taxon>
        <taxon>Platyhelminthes</taxon>
        <taxon>Cestoda</taxon>
        <taxon>Eucestoda</taxon>
        <taxon>Cyclophyllidea</taxon>
        <taxon>Mesocestoididae</taxon>
        <taxon>Mesocestoides</taxon>
    </lineage>
</organism>
<name>A0A5K3F8H3_MESCO</name>
<dbReference type="AlphaFoldDB" id="A0A5K3F8H3"/>
<protein>
    <submittedName>
        <fullName evidence="2">Secreted protein</fullName>
    </submittedName>
</protein>
<sequence length="141" mass="16126">MSANRSADAETYKSLLCDYLLLDLIWQVREHQVNMQVCAVFFLLCLLPIVIHSHRKAHSFSRLIYICQCYRFPYRLGRGEVSGVVAFRLDEFRDCQDGAPRARTGAQIGRCHACLSDDGEEIFGGWGGDARFHLVLQSDRR</sequence>
<accession>A0A5K3F8H3</accession>
<dbReference type="WBParaSite" id="MCU_006335-RB">
    <property type="protein sequence ID" value="MCU_006335-RB"/>
    <property type="gene ID" value="MCU_006335"/>
</dbReference>
<evidence type="ECO:0000313" key="2">
    <source>
        <dbReference type="WBParaSite" id="MCU_006335-RB"/>
    </source>
</evidence>
<feature type="transmembrane region" description="Helical" evidence="1">
    <location>
        <begin position="33"/>
        <end position="51"/>
    </location>
</feature>
<keyword evidence="1" id="KW-1133">Transmembrane helix</keyword>
<proteinExistence type="predicted"/>
<evidence type="ECO:0000256" key="1">
    <source>
        <dbReference type="SAM" id="Phobius"/>
    </source>
</evidence>
<keyword evidence="1" id="KW-0472">Membrane</keyword>
<keyword evidence="1" id="KW-0812">Transmembrane</keyword>
<reference evidence="2" key="1">
    <citation type="submission" date="2019-11" db="UniProtKB">
        <authorList>
            <consortium name="WormBaseParasite"/>
        </authorList>
    </citation>
    <scope>IDENTIFICATION</scope>
</reference>